<dbReference type="EMBL" id="QQAZ01000004">
    <property type="protein sequence ID" value="RDI51712.1"/>
    <property type="molecule type" value="Genomic_DNA"/>
</dbReference>
<gene>
    <name evidence="2" type="ORF">DFR68_104196</name>
</gene>
<evidence type="ECO:0000256" key="1">
    <source>
        <dbReference type="SAM" id="MobiDB-lite"/>
    </source>
</evidence>
<feature type="compositionally biased region" description="Polar residues" evidence="1">
    <location>
        <begin position="1"/>
        <end position="12"/>
    </location>
</feature>
<feature type="compositionally biased region" description="Low complexity" evidence="1">
    <location>
        <begin position="31"/>
        <end position="43"/>
    </location>
</feature>
<reference evidence="2 3" key="1">
    <citation type="submission" date="2018-07" db="EMBL/GenBank/DDBJ databases">
        <title>Genomic Encyclopedia of Type Strains, Phase IV (KMG-IV): sequencing the most valuable type-strain genomes for metagenomic binning, comparative biology and taxonomic classification.</title>
        <authorList>
            <person name="Goeker M."/>
        </authorList>
    </citation>
    <scope>NUCLEOTIDE SEQUENCE [LARGE SCALE GENOMIC DNA]</scope>
    <source>
        <strain evidence="2 3">DSM 44952</strain>
    </source>
</reference>
<organism evidence="2 3">
    <name type="scientific">Nocardia mexicana</name>
    <dbReference type="NCBI Taxonomy" id="279262"/>
    <lineage>
        <taxon>Bacteria</taxon>
        <taxon>Bacillati</taxon>
        <taxon>Actinomycetota</taxon>
        <taxon>Actinomycetes</taxon>
        <taxon>Mycobacteriales</taxon>
        <taxon>Nocardiaceae</taxon>
        <taxon>Nocardia</taxon>
    </lineage>
</organism>
<sequence length="217" mass="23239">MTSGSSATTSHTQIRRPHSKVRQNEEYSDLTVSRVSSVPSTRPMSKTRSVTETDSWSEPILGPTRMGDSSTMAGLPFLDGAITASTAPCRLCLRSMAALRYPRRAGGICCPTTPPIPPAVRSAGRSGLPTGSAVAGRISTTVARFPSNSMRYTIGSARWARVPRHWSSTRGRRAAVTRRSWCTPTAPADRSGGIPRRALCPTSHHRAWSTGVTACTS</sequence>
<dbReference type="AlphaFoldDB" id="A0A370H5P7"/>
<dbReference type="STRING" id="1210089.GCA_001613165_01231"/>
<accession>A0A370H5P7</accession>
<proteinExistence type="predicted"/>
<feature type="region of interest" description="Disordered" evidence="1">
    <location>
        <begin position="1"/>
        <end position="68"/>
    </location>
</feature>
<protein>
    <submittedName>
        <fullName evidence="2">Uncharacterized protein</fullName>
    </submittedName>
</protein>
<evidence type="ECO:0000313" key="3">
    <source>
        <dbReference type="Proteomes" id="UP000255355"/>
    </source>
</evidence>
<keyword evidence="3" id="KW-1185">Reference proteome</keyword>
<comment type="caution">
    <text evidence="2">The sequence shown here is derived from an EMBL/GenBank/DDBJ whole genome shotgun (WGS) entry which is preliminary data.</text>
</comment>
<dbReference type="Proteomes" id="UP000255355">
    <property type="component" value="Unassembled WGS sequence"/>
</dbReference>
<evidence type="ECO:0000313" key="2">
    <source>
        <dbReference type="EMBL" id="RDI51712.1"/>
    </source>
</evidence>
<feature type="compositionally biased region" description="Polar residues" evidence="1">
    <location>
        <begin position="44"/>
        <end position="56"/>
    </location>
</feature>
<name>A0A370H5P7_9NOCA</name>